<dbReference type="Gene3D" id="3.40.50.300">
    <property type="entry name" value="P-loop containing nucleotide triphosphate hydrolases"/>
    <property type="match status" value="1"/>
</dbReference>
<reference evidence="5 6" key="1">
    <citation type="submission" date="2018-07" db="EMBL/GenBank/DDBJ databases">
        <title>Microbacterium endoborsara sp. nov., a novel actinobacterium isolated from Borszczowia aralocaspica.</title>
        <authorList>
            <person name="An D."/>
        </authorList>
    </citation>
    <scope>NUCLEOTIDE SEQUENCE [LARGE SCALE GENOMIC DNA]</scope>
    <source>
        <strain evidence="5 6">C1.15228</strain>
    </source>
</reference>
<dbReference type="InterPro" id="IPR002586">
    <property type="entry name" value="CobQ/CobB/MinD/ParA_Nub-bd_dom"/>
</dbReference>
<organism evidence="5 6">
    <name type="scientific">Microbacterium sorbitolivorans</name>
    <dbReference type="NCBI Taxonomy" id="1867410"/>
    <lineage>
        <taxon>Bacteria</taxon>
        <taxon>Bacillati</taxon>
        <taxon>Actinomycetota</taxon>
        <taxon>Actinomycetes</taxon>
        <taxon>Micrococcales</taxon>
        <taxon>Microbacteriaceae</taxon>
        <taxon>Microbacterium</taxon>
    </lineage>
</organism>
<feature type="compositionally biased region" description="Basic residues" evidence="3">
    <location>
        <begin position="66"/>
        <end position="77"/>
    </location>
</feature>
<accession>A0A367XUB1</accession>
<feature type="compositionally biased region" description="Basic residues" evidence="3">
    <location>
        <begin position="9"/>
        <end position="28"/>
    </location>
</feature>
<comment type="caution">
    <text evidence="5">The sequence shown here is derived from an EMBL/GenBank/DDBJ whole genome shotgun (WGS) entry which is preliminary data.</text>
</comment>
<dbReference type="GO" id="GO:0005829">
    <property type="term" value="C:cytosol"/>
    <property type="evidence" value="ECO:0007669"/>
    <property type="project" value="TreeGrafter"/>
</dbReference>
<evidence type="ECO:0000256" key="2">
    <source>
        <dbReference type="ARBA" id="ARBA00022840"/>
    </source>
</evidence>
<dbReference type="OrthoDB" id="3217709at2"/>
<dbReference type="InterPro" id="IPR050625">
    <property type="entry name" value="ParA/MinD_ATPase"/>
</dbReference>
<evidence type="ECO:0000313" key="6">
    <source>
        <dbReference type="Proteomes" id="UP000253508"/>
    </source>
</evidence>
<dbReference type="PANTHER" id="PTHR43384">
    <property type="entry name" value="SEPTUM SITE-DETERMINING PROTEIN MIND HOMOLOG, CHLOROPLASTIC-RELATED"/>
    <property type="match status" value="1"/>
</dbReference>
<gene>
    <name evidence="5" type="ORF">DTO57_12995</name>
</gene>
<feature type="domain" description="CobQ/CobB/MinD/ParA nucleotide binding" evidence="4">
    <location>
        <begin position="233"/>
        <end position="375"/>
    </location>
</feature>
<evidence type="ECO:0000313" key="5">
    <source>
        <dbReference type="EMBL" id="RCK57215.1"/>
    </source>
</evidence>
<feature type="region of interest" description="Disordered" evidence="3">
    <location>
        <begin position="1"/>
        <end position="94"/>
    </location>
</feature>
<name>A0A367XUB1_9MICO</name>
<dbReference type="EMBL" id="QORO01000005">
    <property type="protein sequence ID" value="RCK57215.1"/>
    <property type="molecule type" value="Genomic_DNA"/>
</dbReference>
<dbReference type="SUPFAM" id="SSF52540">
    <property type="entry name" value="P-loop containing nucleoside triphosphate hydrolases"/>
    <property type="match status" value="1"/>
</dbReference>
<feature type="compositionally biased region" description="Basic residues" evidence="3">
    <location>
        <begin position="38"/>
        <end position="59"/>
    </location>
</feature>
<dbReference type="GO" id="GO:0051782">
    <property type="term" value="P:negative regulation of cell division"/>
    <property type="evidence" value="ECO:0007669"/>
    <property type="project" value="TreeGrafter"/>
</dbReference>
<keyword evidence="2" id="KW-0067">ATP-binding</keyword>
<sequence length="488" mass="52108">MGDAARGARAVRRARRHRDARHHRRGAHRRVDGEPRGRRPRGRRLARRGRGRARTRRGRIRDERRARVRPARHRGGARGRGTCGNGSRRGSRRRGGLVSVVVAADEPHGSRLVSLLGGVGVEIELLVRPSELVGATTNPNHRAREALREADTIVLHATRTLLVADVVALCDRSGTRIVALADRSAERRAAIAFGVADPLPLDAGATEIADAISAHEIGSAGREETRGSVTVVWGPHGAPGRTTVALALAAAAAATGKRVALVDADTHAPSIAQRLALSEEAPGFPIACRQTDYGILDGAELTRLSVPVEIGAHLMEVLAGINRPSRWPELTAPRVQGALDTARGWADHVIVDVAAPLDTDEVVSSDVDGPRRNQAALAAISEADALVTLGSADPVGVARLVRGLARIDEIAPRARRILAVNRMRTGPLGLDAEGQITRALEQFADVKKCWFLPDDPRAADRALLGSQPILPRRRAPFAHAIARLAATL</sequence>
<evidence type="ECO:0000256" key="3">
    <source>
        <dbReference type="SAM" id="MobiDB-lite"/>
    </source>
</evidence>
<dbReference type="GO" id="GO:0016887">
    <property type="term" value="F:ATP hydrolysis activity"/>
    <property type="evidence" value="ECO:0007669"/>
    <property type="project" value="TreeGrafter"/>
</dbReference>
<dbReference type="Proteomes" id="UP000253508">
    <property type="component" value="Unassembled WGS sequence"/>
</dbReference>
<dbReference type="GO" id="GO:0009898">
    <property type="term" value="C:cytoplasmic side of plasma membrane"/>
    <property type="evidence" value="ECO:0007669"/>
    <property type="project" value="TreeGrafter"/>
</dbReference>
<proteinExistence type="predicted"/>
<evidence type="ECO:0000259" key="4">
    <source>
        <dbReference type="Pfam" id="PF01656"/>
    </source>
</evidence>
<keyword evidence="6" id="KW-1185">Reference proteome</keyword>
<keyword evidence="1" id="KW-0547">Nucleotide-binding</keyword>
<protein>
    <recommendedName>
        <fullName evidence="4">CobQ/CobB/MinD/ParA nucleotide binding domain-containing protein</fullName>
    </recommendedName>
</protein>
<dbReference type="AlphaFoldDB" id="A0A367XUB1"/>
<dbReference type="GO" id="GO:0005524">
    <property type="term" value="F:ATP binding"/>
    <property type="evidence" value="ECO:0007669"/>
    <property type="project" value="UniProtKB-KW"/>
</dbReference>
<evidence type="ECO:0000256" key="1">
    <source>
        <dbReference type="ARBA" id="ARBA00022741"/>
    </source>
</evidence>
<dbReference type="InterPro" id="IPR027417">
    <property type="entry name" value="P-loop_NTPase"/>
</dbReference>
<dbReference type="PANTHER" id="PTHR43384:SF6">
    <property type="entry name" value="SEPTUM SITE-DETERMINING PROTEIN MIND HOMOLOG, CHLOROPLASTIC"/>
    <property type="match status" value="1"/>
</dbReference>
<dbReference type="Pfam" id="PF01656">
    <property type="entry name" value="CbiA"/>
    <property type="match status" value="1"/>
</dbReference>